<evidence type="ECO:0000313" key="2">
    <source>
        <dbReference type="EMBL" id="CAI7988540.1"/>
    </source>
</evidence>
<feature type="non-terminal residue" evidence="2">
    <location>
        <position position="71"/>
    </location>
</feature>
<protein>
    <submittedName>
        <fullName evidence="2">Uncharacterized protein</fullName>
    </submittedName>
</protein>
<reference evidence="2" key="1">
    <citation type="submission" date="2023-03" db="EMBL/GenBank/DDBJ databases">
        <authorList>
            <person name="Steffen K."/>
            <person name="Cardenas P."/>
        </authorList>
    </citation>
    <scope>NUCLEOTIDE SEQUENCE</scope>
</reference>
<feature type="region of interest" description="Disordered" evidence="1">
    <location>
        <begin position="37"/>
        <end position="71"/>
    </location>
</feature>
<dbReference type="AlphaFoldDB" id="A0AA35QRS8"/>
<evidence type="ECO:0000313" key="3">
    <source>
        <dbReference type="Proteomes" id="UP001174909"/>
    </source>
</evidence>
<dbReference type="EMBL" id="CASHTH010000001">
    <property type="protein sequence ID" value="CAI7988540.1"/>
    <property type="molecule type" value="Genomic_DNA"/>
</dbReference>
<name>A0AA35QRS8_GEOBA</name>
<proteinExistence type="predicted"/>
<accession>A0AA35QRS8</accession>
<comment type="caution">
    <text evidence="2">The sequence shown here is derived from an EMBL/GenBank/DDBJ whole genome shotgun (WGS) entry which is preliminary data.</text>
</comment>
<dbReference type="Proteomes" id="UP001174909">
    <property type="component" value="Unassembled WGS sequence"/>
</dbReference>
<gene>
    <name evidence="2" type="ORF">GBAR_LOCUS9</name>
</gene>
<evidence type="ECO:0000256" key="1">
    <source>
        <dbReference type="SAM" id="MobiDB-lite"/>
    </source>
</evidence>
<sequence>MSWRMEHFKLTGMKVLVNGGGSGSRTSWRLASNLSMTSARTREPGRRHTPRNWTMWGYGGRSSGHTLSQTP</sequence>
<keyword evidence="3" id="KW-1185">Reference proteome</keyword>
<organism evidence="2 3">
    <name type="scientific">Geodia barretti</name>
    <name type="common">Barrett's horny sponge</name>
    <dbReference type="NCBI Taxonomy" id="519541"/>
    <lineage>
        <taxon>Eukaryota</taxon>
        <taxon>Metazoa</taxon>
        <taxon>Porifera</taxon>
        <taxon>Demospongiae</taxon>
        <taxon>Heteroscleromorpha</taxon>
        <taxon>Tetractinellida</taxon>
        <taxon>Astrophorina</taxon>
        <taxon>Geodiidae</taxon>
        <taxon>Geodia</taxon>
    </lineage>
</organism>